<dbReference type="PANTHER" id="PTHR43628">
    <property type="entry name" value="ACTIVATOR OF C KINASE PROTEIN 1-RELATED"/>
    <property type="match status" value="1"/>
</dbReference>
<gene>
    <name evidence="2" type="ORF">ACRE_062870</name>
</gene>
<dbReference type="Pfam" id="PF08238">
    <property type="entry name" value="Sel1"/>
    <property type="match status" value="3"/>
</dbReference>
<dbReference type="Proteomes" id="UP000029964">
    <property type="component" value="Unassembled WGS sequence"/>
</dbReference>
<dbReference type="SMART" id="SM00671">
    <property type="entry name" value="SEL1"/>
    <property type="match status" value="3"/>
</dbReference>
<feature type="region of interest" description="Disordered" evidence="1">
    <location>
        <begin position="70"/>
        <end position="232"/>
    </location>
</feature>
<sequence length="410" mass="45628">MGLRDILKKKDELQENTQYQEYQQQYQQQHQQPYQQPYGSQQRDNLGPPGFVFVRSDTATHEIIQPPGYQDQHQYQHQSQNQHHQPQPQPQHQHQDHLAAKEPSKVRRSLDVFRPRSRSRSASLSSQVSAASVTSPRRDNAGRRLSHRLHLSREPESSDYVPQNLPEIVAPADPEDREAAESQWEKRATILAGQNELARSRPATPGSTGGLSQPRPDQRSRSASESRAVSSQAIDADIQEAIRLHEAGDLERSTRMFGRLADLNGADNALSQVLYGLALRHGWGCEPDQAGAVKYLTAAASNAASVEQLALQAGLKKGGAAKGELVLAIFELGNCFRHGWGIEKDAFAAKQYYETAANLGDTDAMNEVAWCYLEGYGCKKDKFAAARYYRQAEKAGHKTLGNSCPRTPVR</sequence>
<dbReference type="HOGENOM" id="CLU_033724_0_0_1"/>
<protein>
    <submittedName>
        <fullName evidence="2">Uncharacterized protein</fullName>
    </submittedName>
</protein>
<evidence type="ECO:0000313" key="2">
    <source>
        <dbReference type="EMBL" id="KFH42986.1"/>
    </source>
</evidence>
<feature type="compositionally biased region" description="Low complexity" evidence="1">
    <location>
        <begin position="18"/>
        <end position="42"/>
    </location>
</feature>
<dbReference type="InterPro" id="IPR052945">
    <property type="entry name" value="Mitotic_Regulator"/>
</dbReference>
<dbReference type="GO" id="GO:0032153">
    <property type="term" value="C:cell division site"/>
    <property type="evidence" value="ECO:0007669"/>
    <property type="project" value="TreeGrafter"/>
</dbReference>
<name>A0A086T0V4_HAPC1</name>
<feature type="compositionally biased region" description="Basic and acidic residues" evidence="1">
    <location>
        <begin position="177"/>
        <end position="188"/>
    </location>
</feature>
<evidence type="ECO:0000313" key="3">
    <source>
        <dbReference type="Proteomes" id="UP000029964"/>
    </source>
</evidence>
<proteinExistence type="predicted"/>
<dbReference type="SUPFAM" id="SSF81901">
    <property type="entry name" value="HCP-like"/>
    <property type="match status" value="1"/>
</dbReference>
<accession>A0A086T0V4</accession>
<feature type="region of interest" description="Disordered" evidence="1">
    <location>
        <begin position="1"/>
        <end position="53"/>
    </location>
</feature>
<dbReference type="InterPro" id="IPR011990">
    <property type="entry name" value="TPR-like_helical_dom_sf"/>
</dbReference>
<feature type="compositionally biased region" description="Low complexity" evidence="1">
    <location>
        <begin position="120"/>
        <end position="135"/>
    </location>
</feature>
<feature type="compositionally biased region" description="Low complexity" evidence="1">
    <location>
        <begin position="70"/>
        <end position="92"/>
    </location>
</feature>
<dbReference type="GO" id="GO:0010972">
    <property type="term" value="P:negative regulation of G2/M transition of mitotic cell cycle"/>
    <property type="evidence" value="ECO:0007669"/>
    <property type="project" value="TreeGrafter"/>
</dbReference>
<dbReference type="OrthoDB" id="2148946at2759"/>
<dbReference type="STRING" id="857340.A0A086T0V4"/>
<feature type="compositionally biased region" description="Basic and acidic residues" evidence="1">
    <location>
        <begin position="1"/>
        <end position="13"/>
    </location>
</feature>
<organism evidence="2 3">
    <name type="scientific">Hapsidospora chrysogenum (strain ATCC 11550 / CBS 779.69 / DSM 880 / IAM 14645 / JCM 23072 / IMI 49137)</name>
    <name type="common">Acremonium chrysogenum</name>
    <dbReference type="NCBI Taxonomy" id="857340"/>
    <lineage>
        <taxon>Eukaryota</taxon>
        <taxon>Fungi</taxon>
        <taxon>Dikarya</taxon>
        <taxon>Ascomycota</taxon>
        <taxon>Pezizomycotina</taxon>
        <taxon>Sordariomycetes</taxon>
        <taxon>Hypocreomycetidae</taxon>
        <taxon>Hypocreales</taxon>
        <taxon>Bionectriaceae</taxon>
        <taxon>Hapsidospora</taxon>
    </lineage>
</organism>
<reference evidence="3" key="1">
    <citation type="journal article" date="2014" name="Genome Announc.">
        <title>Genome sequence and annotation of Acremonium chrysogenum, producer of the beta-lactam antibiotic cephalosporin C.</title>
        <authorList>
            <person name="Terfehr D."/>
            <person name="Dahlmann T.A."/>
            <person name="Specht T."/>
            <person name="Zadra I."/>
            <person name="Kuernsteiner H."/>
            <person name="Kueck U."/>
        </authorList>
    </citation>
    <scope>NUCLEOTIDE SEQUENCE [LARGE SCALE GENOMIC DNA]</scope>
    <source>
        <strain evidence="3">ATCC 11550 / CBS 779.69 / DSM 880 / IAM 14645 / JCM 23072 / IMI 49137</strain>
    </source>
</reference>
<evidence type="ECO:0000256" key="1">
    <source>
        <dbReference type="SAM" id="MobiDB-lite"/>
    </source>
</evidence>
<dbReference type="EMBL" id="JPKY01000080">
    <property type="protein sequence ID" value="KFH42986.1"/>
    <property type="molecule type" value="Genomic_DNA"/>
</dbReference>
<dbReference type="Gene3D" id="1.25.40.10">
    <property type="entry name" value="Tetratricopeptide repeat domain"/>
    <property type="match status" value="1"/>
</dbReference>
<feature type="compositionally biased region" description="Basic and acidic residues" evidence="1">
    <location>
        <begin position="93"/>
        <end position="114"/>
    </location>
</feature>
<dbReference type="InterPro" id="IPR006597">
    <property type="entry name" value="Sel1-like"/>
</dbReference>
<keyword evidence="3" id="KW-1185">Reference proteome</keyword>
<comment type="caution">
    <text evidence="2">The sequence shown here is derived from an EMBL/GenBank/DDBJ whole genome shotgun (WGS) entry which is preliminary data.</text>
</comment>
<dbReference type="AlphaFoldDB" id="A0A086T0V4"/>
<dbReference type="PANTHER" id="PTHR43628:SF1">
    <property type="entry name" value="CHITIN SYNTHASE REGULATORY FACTOR 2-RELATED"/>
    <property type="match status" value="1"/>
</dbReference>